<dbReference type="EMBL" id="SPDV01000013">
    <property type="protein sequence ID" value="TFI58663.1"/>
    <property type="molecule type" value="Genomic_DNA"/>
</dbReference>
<evidence type="ECO:0000256" key="11">
    <source>
        <dbReference type="ARBA" id="ARBA00032474"/>
    </source>
</evidence>
<evidence type="ECO:0000256" key="2">
    <source>
        <dbReference type="ARBA" id="ARBA00005426"/>
    </source>
</evidence>
<comment type="caution">
    <text evidence="13">The sequence shown here is derived from an EMBL/GenBank/DDBJ whole genome shotgun (WGS) entry which is preliminary data.</text>
</comment>
<dbReference type="EC" id="2.8.1.12" evidence="3"/>
<evidence type="ECO:0000313" key="14">
    <source>
        <dbReference type="Proteomes" id="UP000298213"/>
    </source>
</evidence>
<dbReference type="GO" id="GO:0030366">
    <property type="term" value="F:molybdopterin synthase activity"/>
    <property type="evidence" value="ECO:0007669"/>
    <property type="project" value="UniProtKB-EC"/>
</dbReference>
<evidence type="ECO:0000256" key="1">
    <source>
        <dbReference type="ARBA" id="ARBA00005046"/>
    </source>
</evidence>
<keyword evidence="14" id="KW-1185">Reference proteome</keyword>
<dbReference type="Gene3D" id="3.90.1170.40">
    <property type="entry name" value="Molybdopterin biosynthesis MoaE subunit"/>
    <property type="match status" value="1"/>
</dbReference>
<reference evidence="13 14" key="1">
    <citation type="submission" date="2019-03" db="EMBL/GenBank/DDBJ databases">
        <title>Genome sequence of Sphingomonas sp. 17J27-24.</title>
        <authorList>
            <person name="Kim M."/>
            <person name="Maeng S."/>
            <person name="Sathiyaraj S."/>
        </authorList>
    </citation>
    <scope>NUCLEOTIDE SEQUENCE [LARGE SCALE GENOMIC DNA]</scope>
    <source>
        <strain evidence="13 14">17J27-24</strain>
    </source>
</reference>
<organism evidence="13 14">
    <name type="scientific">Sphingomonas parva</name>
    <dbReference type="NCBI Taxonomy" id="2555898"/>
    <lineage>
        <taxon>Bacteria</taxon>
        <taxon>Pseudomonadati</taxon>
        <taxon>Pseudomonadota</taxon>
        <taxon>Alphaproteobacteria</taxon>
        <taxon>Sphingomonadales</taxon>
        <taxon>Sphingomonadaceae</taxon>
        <taxon>Sphingomonas</taxon>
    </lineage>
</organism>
<evidence type="ECO:0000256" key="10">
    <source>
        <dbReference type="ARBA" id="ARBA00030781"/>
    </source>
</evidence>
<evidence type="ECO:0000256" key="7">
    <source>
        <dbReference type="ARBA" id="ARBA00026066"/>
    </source>
</evidence>
<dbReference type="GO" id="GO:0006777">
    <property type="term" value="P:Mo-molybdopterin cofactor biosynthetic process"/>
    <property type="evidence" value="ECO:0007669"/>
    <property type="project" value="UniProtKB-KW"/>
</dbReference>
<dbReference type="AlphaFoldDB" id="A0A4Y8ZRM8"/>
<evidence type="ECO:0000256" key="6">
    <source>
        <dbReference type="ARBA" id="ARBA00025448"/>
    </source>
</evidence>
<evidence type="ECO:0000256" key="12">
    <source>
        <dbReference type="ARBA" id="ARBA00049878"/>
    </source>
</evidence>
<dbReference type="Proteomes" id="UP000298213">
    <property type="component" value="Unassembled WGS sequence"/>
</dbReference>
<protein>
    <recommendedName>
        <fullName evidence="4">Molybdopterin synthase catalytic subunit</fullName>
        <ecNumber evidence="3">2.8.1.12</ecNumber>
    </recommendedName>
    <alternativeName>
        <fullName evidence="10">MPT synthase subunit 2</fullName>
    </alternativeName>
    <alternativeName>
        <fullName evidence="8">Molybdenum cofactor biosynthesis protein E</fullName>
    </alternativeName>
    <alternativeName>
        <fullName evidence="9">Molybdopterin-converting factor large subunit</fullName>
    </alternativeName>
    <alternativeName>
        <fullName evidence="11">Molybdopterin-converting factor subunit 2</fullName>
    </alternativeName>
</protein>
<name>A0A4Y8ZRM8_9SPHN</name>
<dbReference type="InterPro" id="IPR003448">
    <property type="entry name" value="Mopterin_biosynth_MoaE"/>
</dbReference>
<evidence type="ECO:0000256" key="9">
    <source>
        <dbReference type="ARBA" id="ARBA00030407"/>
    </source>
</evidence>
<comment type="function">
    <text evidence="6">Converts molybdopterin precursor Z into molybdopterin. This requires the incorporation of two sulfur atoms into precursor Z to generate a dithiolene group. The sulfur is provided by MoaD.</text>
</comment>
<evidence type="ECO:0000256" key="4">
    <source>
        <dbReference type="ARBA" id="ARBA00013858"/>
    </source>
</evidence>
<comment type="similarity">
    <text evidence="2">Belongs to the MoaE family.</text>
</comment>
<accession>A0A4Y8ZRM8</accession>
<proteinExistence type="inferred from homology"/>
<evidence type="ECO:0000313" key="13">
    <source>
        <dbReference type="EMBL" id="TFI58663.1"/>
    </source>
</evidence>
<dbReference type="PANTHER" id="PTHR23404">
    <property type="entry name" value="MOLYBDOPTERIN SYNTHASE RELATED"/>
    <property type="match status" value="1"/>
</dbReference>
<evidence type="ECO:0000256" key="8">
    <source>
        <dbReference type="ARBA" id="ARBA00029745"/>
    </source>
</evidence>
<comment type="pathway">
    <text evidence="1">Cofactor biosynthesis; molybdopterin biosynthesis.</text>
</comment>
<sequence length="132" mass="14067">MIDIRIQATDFDPGHQIGRLEQLVAGSVASVTVAAVASDEVTEIHVDHYPALARNVLAAIGAEAEARFGLAGIILIHRHGPLLPGERIAFAAAAAAETGVAFEACGYLIDALRDRAPFWLRETLGDGSVRWR</sequence>
<dbReference type="UniPathway" id="UPA00344"/>
<keyword evidence="5" id="KW-0501">Molybdenum cofactor biosynthesis</keyword>
<comment type="catalytic activity">
    <reaction evidence="12">
        <text>2 [molybdopterin-synthase sulfur-carrier protein]-C-terminal-Gly-aminoethanethioate + cyclic pyranopterin phosphate + H2O = molybdopterin + 2 [molybdopterin-synthase sulfur-carrier protein]-C-terminal Gly-Gly + 2 H(+)</text>
        <dbReference type="Rhea" id="RHEA:26333"/>
        <dbReference type="Rhea" id="RHEA-COMP:12202"/>
        <dbReference type="Rhea" id="RHEA-COMP:19907"/>
        <dbReference type="ChEBI" id="CHEBI:15377"/>
        <dbReference type="ChEBI" id="CHEBI:15378"/>
        <dbReference type="ChEBI" id="CHEBI:58698"/>
        <dbReference type="ChEBI" id="CHEBI:59648"/>
        <dbReference type="ChEBI" id="CHEBI:90778"/>
        <dbReference type="ChEBI" id="CHEBI:232372"/>
        <dbReference type="EC" id="2.8.1.12"/>
    </reaction>
</comment>
<comment type="subunit">
    <text evidence="7">Heterotetramer of 2 MoaD subunits and 2 MoaE subunits. Also stable as homodimer. The enzyme changes between these two forms during catalysis.</text>
</comment>
<dbReference type="Pfam" id="PF02391">
    <property type="entry name" value="MoaE"/>
    <property type="match status" value="1"/>
</dbReference>
<dbReference type="RefSeq" id="WP_135085668.1">
    <property type="nucleotide sequence ID" value="NZ_SPDV01000013.1"/>
</dbReference>
<dbReference type="InterPro" id="IPR036563">
    <property type="entry name" value="MoaE_sf"/>
</dbReference>
<dbReference type="OrthoDB" id="9803224at2"/>
<evidence type="ECO:0000256" key="5">
    <source>
        <dbReference type="ARBA" id="ARBA00023150"/>
    </source>
</evidence>
<dbReference type="SUPFAM" id="SSF54690">
    <property type="entry name" value="Molybdopterin synthase subunit MoaE"/>
    <property type="match status" value="1"/>
</dbReference>
<evidence type="ECO:0000256" key="3">
    <source>
        <dbReference type="ARBA" id="ARBA00011950"/>
    </source>
</evidence>
<gene>
    <name evidence="13" type="ORF">E2493_08450</name>
</gene>